<evidence type="ECO:0000313" key="6">
    <source>
        <dbReference type="Proteomes" id="UP000663608"/>
    </source>
</evidence>
<dbReference type="Proteomes" id="UP000663608">
    <property type="component" value="Chromosome"/>
</dbReference>
<dbReference type="PANTHER" id="PTHR43630">
    <property type="entry name" value="POLY-BETA-1,6-N-ACETYL-D-GLUCOSAMINE SYNTHASE"/>
    <property type="match status" value="1"/>
</dbReference>
<feature type="transmembrane region" description="Helical" evidence="4">
    <location>
        <begin position="389"/>
        <end position="415"/>
    </location>
</feature>
<keyword evidence="4" id="KW-1133">Transmembrane helix</keyword>
<dbReference type="AlphaFoldDB" id="A0AA45QRS7"/>
<proteinExistence type="inferred from homology"/>
<dbReference type="PANTHER" id="PTHR43630:SF1">
    <property type="entry name" value="POLY-BETA-1,6-N-ACETYL-D-GLUCOSAMINE SYNTHASE"/>
    <property type="match status" value="1"/>
</dbReference>
<keyword evidence="2" id="KW-0328">Glycosyltransferase</keyword>
<dbReference type="Gene3D" id="3.90.550.10">
    <property type="entry name" value="Spore Coat Polysaccharide Biosynthesis Protein SpsA, Chain A"/>
    <property type="match status" value="1"/>
</dbReference>
<dbReference type="InterPro" id="IPR029044">
    <property type="entry name" value="Nucleotide-diphossugar_trans"/>
</dbReference>
<accession>A0AA45QRS7</accession>
<organism evidence="5 6">
    <name type="scientific">Lactococcus taiwanensis</name>
    <dbReference type="NCBI Taxonomy" id="1151742"/>
    <lineage>
        <taxon>Bacteria</taxon>
        <taxon>Bacillati</taxon>
        <taxon>Bacillota</taxon>
        <taxon>Bacilli</taxon>
        <taxon>Lactobacillales</taxon>
        <taxon>Streptococcaceae</taxon>
        <taxon>Lactococcus</taxon>
    </lineage>
</organism>
<sequence>MFTLPEYVFLPLKWVSLILVAIVFLNLIYFTCLSLFGLRRPKRDYDLKPDEKKFVFVVPAHNEENVIAETLESLLHQNYDNMLFDIVVIADNCTDETVNIVKGYSEVILLENISKPEEPRGKPHAIDKYVETKHWEQYDFVAFIDADNIVDTNYLREMNSQVIAHPEFTAVQGYLGMKNVVSSMTASGYAAVYFITNRALQYANYRLGWNAAIGGTGFILDTGYLAEYGWNPRSYTEDFELQVELSMAGKHSGWNHFAIVHDEKPNSLVASHNQRKRWAQGHWLVAFTTTVKQVKTLFKSETLSDFLNKIETLFYSYSMVRPIAFLFILLFMCIDARLGAYLPDLFSLLRFWVAVEFLNFLIIPTVYFVQEARPYFHKQTNFLAKILLFLRLIVAFIWNSLTYMVAQIVGFFTWFKPQNKWIKTVHNASYEE</sequence>
<evidence type="ECO:0000256" key="2">
    <source>
        <dbReference type="ARBA" id="ARBA00022676"/>
    </source>
</evidence>
<dbReference type="EMBL" id="CP070872">
    <property type="protein sequence ID" value="QSE77115.1"/>
    <property type="molecule type" value="Genomic_DNA"/>
</dbReference>
<dbReference type="KEGG" id="lti:JW886_02310"/>
<name>A0AA45QRS7_9LACT</name>
<dbReference type="Pfam" id="PF13641">
    <property type="entry name" value="Glyco_tranf_2_3"/>
    <property type="match status" value="1"/>
</dbReference>
<evidence type="ECO:0000313" key="5">
    <source>
        <dbReference type="EMBL" id="QSE77115.1"/>
    </source>
</evidence>
<feature type="transmembrane region" description="Helical" evidence="4">
    <location>
        <begin position="348"/>
        <end position="369"/>
    </location>
</feature>
<reference evidence="5 6" key="1">
    <citation type="submission" date="2021-02" db="EMBL/GenBank/DDBJ databases">
        <title>Complete genome sequence of Lactococcus lactis strain K_LL004.</title>
        <authorList>
            <person name="Kim H.B."/>
        </authorList>
    </citation>
    <scope>NUCLEOTIDE SEQUENCE [LARGE SCALE GENOMIC DNA]</scope>
    <source>
        <strain evidence="5 6">K_LL004</strain>
    </source>
</reference>
<feature type="transmembrane region" description="Helical" evidence="4">
    <location>
        <begin position="14"/>
        <end position="38"/>
    </location>
</feature>
<comment type="similarity">
    <text evidence="1">Belongs to the glycosyltransferase 2 family.</text>
</comment>
<evidence type="ECO:0000256" key="4">
    <source>
        <dbReference type="SAM" id="Phobius"/>
    </source>
</evidence>
<dbReference type="GO" id="GO:0016757">
    <property type="term" value="F:glycosyltransferase activity"/>
    <property type="evidence" value="ECO:0007669"/>
    <property type="project" value="UniProtKB-KW"/>
</dbReference>
<dbReference type="CDD" id="cd06438">
    <property type="entry name" value="EpsO_like"/>
    <property type="match status" value="1"/>
</dbReference>
<keyword evidence="3" id="KW-0808">Transferase</keyword>
<protein>
    <submittedName>
        <fullName evidence="5">Glycosyltransferase family 2 protein</fullName>
    </submittedName>
</protein>
<dbReference type="SUPFAM" id="SSF53448">
    <property type="entry name" value="Nucleotide-diphospho-sugar transferases"/>
    <property type="match status" value="1"/>
</dbReference>
<evidence type="ECO:0000256" key="1">
    <source>
        <dbReference type="ARBA" id="ARBA00006739"/>
    </source>
</evidence>
<gene>
    <name evidence="5" type="ORF">JW886_02310</name>
</gene>
<keyword evidence="6" id="KW-1185">Reference proteome</keyword>
<dbReference type="RefSeq" id="WP_205872208.1">
    <property type="nucleotide sequence ID" value="NZ_CP070872.1"/>
</dbReference>
<keyword evidence="4" id="KW-0812">Transmembrane</keyword>
<keyword evidence="4" id="KW-0472">Membrane</keyword>
<evidence type="ECO:0000256" key="3">
    <source>
        <dbReference type="ARBA" id="ARBA00022679"/>
    </source>
</evidence>